<organism evidence="3 4">
    <name type="scientific">Halodesulfovibrio spirochaetisodalis</name>
    <dbReference type="NCBI Taxonomy" id="1560234"/>
    <lineage>
        <taxon>Bacteria</taxon>
        <taxon>Pseudomonadati</taxon>
        <taxon>Thermodesulfobacteriota</taxon>
        <taxon>Desulfovibrionia</taxon>
        <taxon>Desulfovibrionales</taxon>
        <taxon>Desulfovibrionaceae</taxon>
        <taxon>Halodesulfovibrio</taxon>
    </lineage>
</organism>
<sequence>MVKRFLLSITLCCLFTVPAFAANDLPGKGVTVSPARATWNTGFFHAALVKMGLEALGYKVKKPKDLANALAYKSLAMGDIDYWPNGWFPVHNNYMGGDFFEHAKPYGYVVQAGGLQGYLVSKSYADKLNITSLDDFKRPEVLEVFDKDGDGKADLNACPPGWGCERTIDRHMEVYGLKKYIKPSKAAYEAGMAAALGAHQAGKPVFFYSWTPNWTVFKLKPGEDVVWINVPEIIPTEYQKASADKMTVKDLEGAVSNPLKMGFVPSDIRIVANKKFAEENPAAKRFFELFSIPLADINRQNNLLYQGEKSEKDIQRHAKEWIANNKATWDNWLKQAREAAN</sequence>
<dbReference type="PATRIC" id="fig|1560234.3.peg.1246"/>
<accession>A0A1B7XMU3</accession>
<dbReference type="AlphaFoldDB" id="A0A1B7XMU3"/>
<dbReference type="OrthoDB" id="9786266at2"/>
<dbReference type="STRING" id="1560234.SP90_01850"/>
<protein>
    <submittedName>
        <fullName evidence="3">Glycine/betaine ABC transporter</fullName>
    </submittedName>
</protein>
<dbReference type="EMBL" id="JXMS01000002">
    <property type="protein sequence ID" value="OBQ56833.1"/>
    <property type="molecule type" value="Genomic_DNA"/>
</dbReference>
<evidence type="ECO:0000256" key="1">
    <source>
        <dbReference type="SAM" id="SignalP"/>
    </source>
</evidence>
<dbReference type="SUPFAM" id="SSF53850">
    <property type="entry name" value="Periplasmic binding protein-like II"/>
    <property type="match status" value="1"/>
</dbReference>
<gene>
    <name evidence="3" type="ORF">SP90_01850</name>
</gene>
<evidence type="ECO:0000259" key="2">
    <source>
        <dbReference type="Pfam" id="PF04069"/>
    </source>
</evidence>
<dbReference type="Gene3D" id="3.40.190.10">
    <property type="entry name" value="Periplasmic binding protein-like II"/>
    <property type="match status" value="1"/>
</dbReference>
<dbReference type="Proteomes" id="UP000091979">
    <property type="component" value="Unassembled WGS sequence"/>
</dbReference>
<dbReference type="InterPro" id="IPR007210">
    <property type="entry name" value="ABC_Gly_betaine_transp_sub-bd"/>
</dbReference>
<reference evidence="3 4" key="1">
    <citation type="submission" date="2015-01" db="EMBL/GenBank/DDBJ databases">
        <title>Desulfovibrio sp. JC271 draft genome sequence.</title>
        <authorList>
            <person name="Shivani Y."/>
            <person name="Subhash Y."/>
            <person name="Sasikala C."/>
            <person name="Ramana C.V."/>
        </authorList>
    </citation>
    <scope>NUCLEOTIDE SEQUENCE [LARGE SCALE GENOMIC DNA]</scope>
    <source>
        <strain evidence="3 4">JC271</strain>
    </source>
</reference>
<dbReference type="GO" id="GO:0043190">
    <property type="term" value="C:ATP-binding cassette (ABC) transporter complex"/>
    <property type="evidence" value="ECO:0007669"/>
    <property type="project" value="InterPro"/>
</dbReference>
<keyword evidence="1" id="KW-0732">Signal</keyword>
<dbReference type="RefSeq" id="WP_066851963.1">
    <property type="nucleotide sequence ID" value="NZ_JXMS01000002.1"/>
</dbReference>
<dbReference type="CDD" id="cd13638">
    <property type="entry name" value="PBP2_EcProx_like"/>
    <property type="match status" value="1"/>
</dbReference>
<evidence type="ECO:0000313" key="4">
    <source>
        <dbReference type="Proteomes" id="UP000091979"/>
    </source>
</evidence>
<comment type="caution">
    <text evidence="3">The sequence shown here is derived from an EMBL/GenBank/DDBJ whole genome shotgun (WGS) entry which is preliminary data.</text>
</comment>
<dbReference type="NCBIfam" id="NF008334">
    <property type="entry name" value="PRK11119.1"/>
    <property type="match status" value="1"/>
</dbReference>
<feature type="signal peptide" evidence="1">
    <location>
        <begin position="1"/>
        <end position="21"/>
    </location>
</feature>
<dbReference type="Pfam" id="PF04069">
    <property type="entry name" value="OpuAC"/>
    <property type="match status" value="1"/>
</dbReference>
<feature type="domain" description="ABC-type glycine betaine transport system substrate-binding" evidence="2">
    <location>
        <begin position="31"/>
        <end position="324"/>
    </location>
</feature>
<evidence type="ECO:0000313" key="3">
    <source>
        <dbReference type="EMBL" id="OBQ56833.1"/>
    </source>
</evidence>
<keyword evidence="4" id="KW-1185">Reference proteome</keyword>
<feature type="chain" id="PRO_5008600855" evidence="1">
    <location>
        <begin position="22"/>
        <end position="341"/>
    </location>
</feature>
<name>A0A1B7XMU3_9BACT</name>
<dbReference type="Gene3D" id="3.40.190.100">
    <property type="entry name" value="Glycine betaine-binding periplasmic protein, domain 2"/>
    <property type="match status" value="1"/>
</dbReference>
<proteinExistence type="predicted"/>
<dbReference type="GO" id="GO:0022857">
    <property type="term" value="F:transmembrane transporter activity"/>
    <property type="evidence" value="ECO:0007669"/>
    <property type="project" value="InterPro"/>
</dbReference>